<proteinExistence type="predicted"/>
<evidence type="ECO:0000256" key="3">
    <source>
        <dbReference type="ARBA" id="ARBA00022833"/>
    </source>
</evidence>
<dbReference type="Proteomes" id="UP000198287">
    <property type="component" value="Unassembled WGS sequence"/>
</dbReference>
<evidence type="ECO:0000259" key="6">
    <source>
        <dbReference type="PROSITE" id="PS50950"/>
    </source>
</evidence>
<evidence type="ECO:0000256" key="1">
    <source>
        <dbReference type="ARBA" id="ARBA00022723"/>
    </source>
</evidence>
<name>A0A226DTL7_FOLCA</name>
<comment type="caution">
    <text evidence="7">The sequence shown here is derived from an EMBL/GenBank/DDBJ whole genome shotgun (WGS) entry which is preliminary data.</text>
</comment>
<dbReference type="Pfam" id="PF05485">
    <property type="entry name" value="THAP"/>
    <property type="match status" value="1"/>
</dbReference>
<sequence length="535" mass="61277">MPGYHRCIVDGCRNLREDASISGLSFFSFPEDNRKQLWCTALNLDSEASYKGKLVCSEHFLPQDMKITRKLCPNATPTIIQNVAQRQPFKELTKFCERMDTIFDMCNISESHCPLKKWKSNSQVFQNLHEWKAAEMWLSGLTLEAIPNVVIRDLDYESDVEENFDGNEPKTKRKKVRKLPILPCIKGLRQTLVAQHMLIGELQETGYKFVKTRSMQSDGIEHIFGHLKYRLGSLDKANCPMFRRAFRFIFLSNLIVTPDGSNCEKFDSEDSIFDTQRKLSFFLAKTNQKTLTLFDQIDNDNDDENDNGFECDTDDESYGCNFYFASLEDLDNTPASLLQAHLLARTNPIPEPMVFDNFTYSHEWLFQDGESHTYNPLLFGFSDSILTVHADNETYEANIHLVIPQASLTGTYDLWIDQSGFWGIYARYRGSGAYAHSFTNVELWLNLTVSEGMAGGRPIVTDVVTSLRFDSCRLWAENFSHNGNFWDEGVWAGRGLIFKEEFDSPDKAGGREILLTEGARSYMNMLFGFLVNAFL</sequence>
<evidence type="ECO:0000313" key="8">
    <source>
        <dbReference type="Proteomes" id="UP000198287"/>
    </source>
</evidence>
<dbReference type="GO" id="GO:0008270">
    <property type="term" value="F:zinc ion binding"/>
    <property type="evidence" value="ECO:0007669"/>
    <property type="project" value="UniProtKB-KW"/>
</dbReference>
<gene>
    <name evidence="7" type="ORF">Fcan01_17980</name>
</gene>
<evidence type="ECO:0000256" key="4">
    <source>
        <dbReference type="ARBA" id="ARBA00023125"/>
    </source>
</evidence>
<evidence type="ECO:0000256" key="5">
    <source>
        <dbReference type="PROSITE-ProRule" id="PRU00309"/>
    </source>
</evidence>
<accession>A0A226DTL7</accession>
<dbReference type="SMART" id="SM00692">
    <property type="entry name" value="DM3"/>
    <property type="match status" value="1"/>
</dbReference>
<dbReference type="InterPro" id="IPR006612">
    <property type="entry name" value="THAP_Znf"/>
</dbReference>
<keyword evidence="8" id="KW-1185">Reference proteome</keyword>
<feature type="domain" description="THAP-type" evidence="6">
    <location>
        <begin position="1"/>
        <end position="80"/>
    </location>
</feature>
<dbReference type="SMART" id="SM00980">
    <property type="entry name" value="THAP"/>
    <property type="match status" value="1"/>
</dbReference>
<keyword evidence="1" id="KW-0479">Metal-binding</keyword>
<dbReference type="AlphaFoldDB" id="A0A226DTL7"/>
<keyword evidence="2 5" id="KW-0863">Zinc-finger</keyword>
<dbReference type="EMBL" id="LNIX01000013">
    <property type="protein sequence ID" value="OXA47546.1"/>
    <property type="molecule type" value="Genomic_DNA"/>
</dbReference>
<dbReference type="SUPFAM" id="SSF57716">
    <property type="entry name" value="Glucocorticoid receptor-like (DNA-binding domain)"/>
    <property type="match status" value="1"/>
</dbReference>
<organism evidence="7 8">
    <name type="scientific">Folsomia candida</name>
    <name type="common">Springtail</name>
    <dbReference type="NCBI Taxonomy" id="158441"/>
    <lineage>
        <taxon>Eukaryota</taxon>
        <taxon>Metazoa</taxon>
        <taxon>Ecdysozoa</taxon>
        <taxon>Arthropoda</taxon>
        <taxon>Hexapoda</taxon>
        <taxon>Collembola</taxon>
        <taxon>Entomobryomorpha</taxon>
        <taxon>Isotomoidea</taxon>
        <taxon>Isotomidae</taxon>
        <taxon>Proisotominae</taxon>
        <taxon>Folsomia</taxon>
    </lineage>
</organism>
<dbReference type="PROSITE" id="PS50950">
    <property type="entry name" value="ZF_THAP"/>
    <property type="match status" value="1"/>
</dbReference>
<keyword evidence="4 5" id="KW-0238">DNA-binding</keyword>
<keyword evidence="3" id="KW-0862">Zinc</keyword>
<evidence type="ECO:0000256" key="2">
    <source>
        <dbReference type="ARBA" id="ARBA00022771"/>
    </source>
</evidence>
<dbReference type="GO" id="GO:0003677">
    <property type="term" value="F:DNA binding"/>
    <property type="evidence" value="ECO:0007669"/>
    <property type="project" value="UniProtKB-UniRule"/>
</dbReference>
<reference evidence="7 8" key="1">
    <citation type="submission" date="2015-12" db="EMBL/GenBank/DDBJ databases">
        <title>The genome of Folsomia candida.</title>
        <authorList>
            <person name="Faddeeva A."/>
            <person name="Derks M.F."/>
            <person name="Anvar Y."/>
            <person name="Smit S."/>
            <person name="Van Straalen N."/>
            <person name="Roelofs D."/>
        </authorList>
    </citation>
    <scope>NUCLEOTIDE SEQUENCE [LARGE SCALE GENOMIC DNA]</scope>
    <source>
        <strain evidence="7 8">VU population</strain>
        <tissue evidence="7">Whole body</tissue>
    </source>
</reference>
<evidence type="ECO:0000313" key="7">
    <source>
        <dbReference type="EMBL" id="OXA47546.1"/>
    </source>
</evidence>
<dbReference type="OrthoDB" id="8190203at2759"/>
<protein>
    <submittedName>
        <fullName evidence="7">THAP domain-containing protein 5</fullName>
    </submittedName>
</protein>